<dbReference type="Proteomes" id="UP000885648">
    <property type="component" value="Unassembled WGS sequence"/>
</dbReference>
<keyword evidence="3" id="KW-0057">Aromatic amino acid biosynthesis</keyword>
<keyword evidence="3" id="KW-0028">Amino-acid biosynthesis</keyword>
<evidence type="ECO:0000256" key="5">
    <source>
        <dbReference type="ARBA" id="ARBA00047683"/>
    </source>
</evidence>
<evidence type="ECO:0000259" key="6">
    <source>
        <dbReference type="Pfam" id="PF00117"/>
    </source>
</evidence>
<evidence type="ECO:0000313" key="7">
    <source>
        <dbReference type="EMBL" id="HDS63779.1"/>
    </source>
</evidence>
<dbReference type="Pfam" id="PF00117">
    <property type="entry name" value="GATase"/>
    <property type="match status" value="1"/>
</dbReference>
<dbReference type="PROSITE" id="PS51273">
    <property type="entry name" value="GATASE_TYPE_1"/>
    <property type="match status" value="1"/>
</dbReference>
<keyword evidence="4" id="KW-0315">Glutamine amidotransferase</keyword>
<proteinExistence type="predicted"/>
<dbReference type="InterPro" id="IPR017926">
    <property type="entry name" value="GATASE"/>
</dbReference>
<dbReference type="Gene3D" id="3.40.50.880">
    <property type="match status" value="1"/>
</dbReference>
<evidence type="ECO:0000256" key="1">
    <source>
        <dbReference type="ARBA" id="ARBA00004873"/>
    </source>
</evidence>
<name>A0A831LWP3_9EURY</name>
<comment type="pathway">
    <text evidence="1">Amino-acid biosynthesis; L-tryptophan biosynthesis; L-tryptophan from chorismate: step 1/5.</text>
</comment>
<evidence type="ECO:0000256" key="4">
    <source>
        <dbReference type="ARBA" id="ARBA00022962"/>
    </source>
</evidence>
<dbReference type="EC" id="4.1.3.27" evidence="2"/>
<accession>A0A831LWP3</accession>
<protein>
    <recommendedName>
        <fullName evidence="2">anthranilate synthase</fullName>
        <ecNumber evidence="2">4.1.3.27</ecNumber>
    </recommendedName>
</protein>
<dbReference type="GO" id="GO:0004049">
    <property type="term" value="F:anthranilate synthase activity"/>
    <property type="evidence" value="ECO:0007669"/>
    <property type="project" value="UniProtKB-EC"/>
</dbReference>
<reference evidence="7" key="1">
    <citation type="journal article" date="2020" name="mSystems">
        <title>Genome- and Community-Level Interaction Insights into Carbon Utilization and Element Cycling Functions of Hydrothermarchaeota in Hydrothermal Sediment.</title>
        <authorList>
            <person name="Zhou Z."/>
            <person name="Liu Y."/>
            <person name="Xu W."/>
            <person name="Pan J."/>
            <person name="Luo Z.H."/>
            <person name="Li M."/>
        </authorList>
    </citation>
    <scope>NUCLEOTIDE SEQUENCE</scope>
    <source>
        <strain evidence="7">SpSt-1183</strain>
    </source>
</reference>
<dbReference type="PANTHER" id="PTHR43418">
    <property type="entry name" value="MULTIFUNCTIONAL TRYPTOPHAN BIOSYNTHESIS PROTEIN-RELATED"/>
    <property type="match status" value="1"/>
</dbReference>
<gene>
    <name evidence="7" type="ORF">ENN52_06620</name>
</gene>
<keyword evidence="3" id="KW-0822">Tryptophan biosynthesis</keyword>
<dbReference type="GO" id="GO:0005829">
    <property type="term" value="C:cytosol"/>
    <property type="evidence" value="ECO:0007669"/>
    <property type="project" value="TreeGrafter"/>
</dbReference>
<feature type="domain" description="Glutamine amidotransferase" evidence="6">
    <location>
        <begin position="46"/>
        <end position="173"/>
    </location>
</feature>
<dbReference type="InterPro" id="IPR050472">
    <property type="entry name" value="Anth_synth/Amidotransfase"/>
</dbReference>
<organism evidence="7">
    <name type="scientific">Methanofollis liminatans</name>
    <dbReference type="NCBI Taxonomy" id="2201"/>
    <lineage>
        <taxon>Archaea</taxon>
        <taxon>Methanobacteriati</taxon>
        <taxon>Methanobacteriota</taxon>
        <taxon>Stenosarchaea group</taxon>
        <taxon>Methanomicrobia</taxon>
        <taxon>Methanomicrobiales</taxon>
        <taxon>Methanomicrobiaceae</taxon>
        <taxon>Methanofollis</taxon>
    </lineage>
</organism>
<comment type="caution">
    <text evidence="7">The sequence shown here is derived from an EMBL/GenBank/DDBJ whole genome shotgun (WGS) entry which is preliminary data.</text>
</comment>
<comment type="catalytic activity">
    <reaction evidence="5">
        <text>chorismate + L-glutamine = anthranilate + pyruvate + L-glutamate + H(+)</text>
        <dbReference type="Rhea" id="RHEA:21732"/>
        <dbReference type="ChEBI" id="CHEBI:15361"/>
        <dbReference type="ChEBI" id="CHEBI:15378"/>
        <dbReference type="ChEBI" id="CHEBI:16567"/>
        <dbReference type="ChEBI" id="CHEBI:29748"/>
        <dbReference type="ChEBI" id="CHEBI:29985"/>
        <dbReference type="ChEBI" id="CHEBI:58359"/>
        <dbReference type="EC" id="4.1.3.27"/>
    </reaction>
</comment>
<sequence>MILIVDLCWKEESLSRYEFVSPIEGIVRRAGFPTVTRHFAGIEEGDLDGVSAVILCGTALQDNRFAEDIERFAWLRTCPVPVLGICAGMQAVAAVFGGRIAPDLRIGMTEVSVLRPDGIFAGKELFPAYELHAFAVAPPACFEVLAVSEGCVQAIRHVSRPIYGVIFHPEVRNEWVVTRFLEEHAGPAS</sequence>
<dbReference type="EMBL" id="DSBY01000266">
    <property type="protein sequence ID" value="HDS63779.1"/>
    <property type="molecule type" value="Genomic_DNA"/>
</dbReference>
<dbReference type="PANTHER" id="PTHR43418:SF4">
    <property type="entry name" value="MULTIFUNCTIONAL TRYPTOPHAN BIOSYNTHESIS PROTEIN"/>
    <property type="match status" value="1"/>
</dbReference>
<evidence type="ECO:0000256" key="2">
    <source>
        <dbReference type="ARBA" id="ARBA00012266"/>
    </source>
</evidence>
<evidence type="ECO:0000256" key="3">
    <source>
        <dbReference type="ARBA" id="ARBA00022822"/>
    </source>
</evidence>
<dbReference type="GO" id="GO:0000162">
    <property type="term" value="P:L-tryptophan biosynthetic process"/>
    <property type="evidence" value="ECO:0007669"/>
    <property type="project" value="UniProtKB-KW"/>
</dbReference>
<dbReference type="AlphaFoldDB" id="A0A831LWP3"/>
<dbReference type="InterPro" id="IPR029062">
    <property type="entry name" value="Class_I_gatase-like"/>
</dbReference>
<dbReference type="SUPFAM" id="SSF52317">
    <property type="entry name" value="Class I glutamine amidotransferase-like"/>
    <property type="match status" value="1"/>
</dbReference>